<keyword evidence="1" id="KW-1133">Transmembrane helix</keyword>
<keyword evidence="1" id="KW-0472">Membrane</keyword>
<feature type="transmembrane region" description="Helical" evidence="1">
    <location>
        <begin position="32"/>
        <end position="50"/>
    </location>
</feature>
<dbReference type="EMBL" id="AB908994">
    <property type="protein sequence ID" value="BAP39811.1"/>
    <property type="molecule type" value="Genomic_DNA"/>
</dbReference>
<name>A0A077L7K4_ENTFC</name>
<protein>
    <submittedName>
        <fullName evidence="2">Bacteriocin immunity protein</fullName>
    </submittedName>
</protein>
<reference evidence="2" key="1">
    <citation type="journal article" date="2014" name="Appl. Environ. Microbiol.">
        <title>Gene Cluster Responsible for Secretion of and Immunity to Multiple Bacteriocins, the NKR-5-3 Enterocins.</title>
        <authorList>
            <person name="Ishibashi N."/>
            <person name="Himeno K."/>
            <person name="Masuda Y."/>
            <person name="Perez R.H."/>
            <person name="Iwatani S."/>
            <person name="Zendo T."/>
            <person name="Wilaipun P."/>
            <person name="Leelawatcharamas V."/>
            <person name="Nakayama J."/>
            <person name="Sonomoto K."/>
        </authorList>
    </citation>
    <scope>NUCLEOTIDE SEQUENCE</scope>
    <source>
        <strain evidence="2">NKR-5-3</strain>
    </source>
</reference>
<accession>A0A077L7K4</accession>
<sequence length="112" mass="12682">MPKNEKKDLFLTASIAIIGLTAIYFSNAFLNSLAMSFLLIGIIVLTTLPVQIRKKKQRRLITDYLNRIDTTLQKNIYEATQVTPNQLKNYTVLGTGIASSKLYKIEEIISKM</sequence>
<keyword evidence="1" id="KW-0812">Transmembrane</keyword>
<proteinExistence type="predicted"/>
<evidence type="ECO:0000256" key="1">
    <source>
        <dbReference type="SAM" id="Phobius"/>
    </source>
</evidence>
<feature type="transmembrane region" description="Helical" evidence="1">
    <location>
        <begin position="9"/>
        <end position="26"/>
    </location>
</feature>
<evidence type="ECO:0000313" key="2">
    <source>
        <dbReference type="EMBL" id="BAP39811.1"/>
    </source>
</evidence>
<dbReference type="AlphaFoldDB" id="A0A077L7K4"/>
<organism evidence="2">
    <name type="scientific">Enterococcus faecium</name>
    <name type="common">Streptococcus faecium</name>
    <dbReference type="NCBI Taxonomy" id="1352"/>
    <lineage>
        <taxon>Bacteria</taxon>
        <taxon>Bacillati</taxon>
        <taxon>Bacillota</taxon>
        <taxon>Bacilli</taxon>
        <taxon>Lactobacillales</taxon>
        <taxon>Enterococcaceae</taxon>
        <taxon>Enterococcus</taxon>
    </lineage>
</organism>